<proteinExistence type="predicted"/>
<dbReference type="Proteomes" id="UP001151752">
    <property type="component" value="Chromosome 1"/>
</dbReference>
<sequence length="124" mass="14500">MDPLLFLTNLFIHHTANYNRLHRPQRRGCLSVYQGRASALQSMNSISPIHWDRISSVLQITNLFDCHYNNHGQPHHHHQKPTTRTSTNFQHYHCIVLIELSSVIEIKPIHPLPPSWIIDLMRVV</sequence>
<comment type="caution">
    <text evidence="1">The sequence shown here is derived from an EMBL/GenBank/DDBJ whole genome shotgun (WGS) entry which is preliminary data.</text>
</comment>
<reference evidence="1" key="1">
    <citation type="submission" date="2022-11" db="EMBL/GenBank/DDBJ databases">
        <authorList>
            <person name="Hyden B.L."/>
            <person name="Feng K."/>
            <person name="Yates T."/>
            <person name="Jawdy S."/>
            <person name="Smart L.B."/>
            <person name="Muchero W."/>
        </authorList>
    </citation>
    <scope>NUCLEOTIDE SEQUENCE</scope>
    <source>
        <tissue evidence="1">Shoot tip</tissue>
    </source>
</reference>
<accession>A0A9Q0Q8T2</accession>
<gene>
    <name evidence="1" type="ORF">OIU74_013328</name>
</gene>
<protein>
    <submittedName>
        <fullName evidence="1">Uncharacterized protein</fullName>
    </submittedName>
</protein>
<keyword evidence="2" id="KW-1185">Reference proteome</keyword>
<evidence type="ECO:0000313" key="2">
    <source>
        <dbReference type="Proteomes" id="UP001151752"/>
    </source>
</evidence>
<reference evidence="1" key="2">
    <citation type="journal article" date="2023" name="Int. J. Mol. Sci.">
        <title>De Novo Assembly and Annotation of 11 Diverse Shrub Willow (Salix) Genomes Reveals Novel Gene Organization in Sex-Linked Regions.</title>
        <authorList>
            <person name="Hyden B."/>
            <person name="Feng K."/>
            <person name="Yates T.B."/>
            <person name="Jawdy S."/>
            <person name="Cereghino C."/>
            <person name="Smart L.B."/>
            <person name="Muchero W."/>
        </authorList>
    </citation>
    <scope>NUCLEOTIDE SEQUENCE</scope>
    <source>
        <tissue evidence="1">Shoot tip</tissue>
    </source>
</reference>
<dbReference type="EMBL" id="JAPFFM010000016">
    <property type="protein sequence ID" value="KAJ6702151.1"/>
    <property type="molecule type" value="Genomic_DNA"/>
</dbReference>
<name>A0A9Q0Q8T2_9ROSI</name>
<evidence type="ECO:0000313" key="1">
    <source>
        <dbReference type="EMBL" id="KAJ6702151.1"/>
    </source>
</evidence>
<organism evidence="1 2">
    <name type="scientific">Salix koriyanagi</name>
    <dbReference type="NCBI Taxonomy" id="2511006"/>
    <lineage>
        <taxon>Eukaryota</taxon>
        <taxon>Viridiplantae</taxon>
        <taxon>Streptophyta</taxon>
        <taxon>Embryophyta</taxon>
        <taxon>Tracheophyta</taxon>
        <taxon>Spermatophyta</taxon>
        <taxon>Magnoliopsida</taxon>
        <taxon>eudicotyledons</taxon>
        <taxon>Gunneridae</taxon>
        <taxon>Pentapetalae</taxon>
        <taxon>rosids</taxon>
        <taxon>fabids</taxon>
        <taxon>Malpighiales</taxon>
        <taxon>Salicaceae</taxon>
        <taxon>Saliceae</taxon>
        <taxon>Salix</taxon>
    </lineage>
</organism>
<dbReference type="AlphaFoldDB" id="A0A9Q0Q8T2"/>